<dbReference type="Pfam" id="PF02897">
    <property type="entry name" value="Peptidase_S9_N"/>
    <property type="match status" value="1"/>
</dbReference>
<dbReference type="GO" id="GO:0006508">
    <property type="term" value="P:proteolysis"/>
    <property type="evidence" value="ECO:0007669"/>
    <property type="project" value="UniProtKB-KW"/>
</dbReference>
<dbReference type="InterPro" id="IPR029058">
    <property type="entry name" value="AB_hydrolase_fold"/>
</dbReference>
<keyword evidence="3" id="KW-0378">Hydrolase</keyword>
<proteinExistence type="inferred from homology"/>
<comment type="similarity">
    <text evidence="1">Belongs to the peptidase S9A family.</text>
</comment>
<dbReference type="Gene3D" id="2.130.10.120">
    <property type="entry name" value="Prolyl oligopeptidase, N-terminal domain"/>
    <property type="match status" value="1"/>
</dbReference>
<feature type="domain" description="Peptidase S9 prolyl oligopeptidase catalytic" evidence="6">
    <location>
        <begin position="489"/>
        <end position="705"/>
    </location>
</feature>
<dbReference type="InterPro" id="IPR023302">
    <property type="entry name" value="Pept_S9A_N"/>
</dbReference>
<dbReference type="AlphaFoldDB" id="A0A3M0BVN5"/>
<dbReference type="Proteomes" id="UP000271227">
    <property type="component" value="Unassembled WGS sequence"/>
</dbReference>
<accession>A0A3M0BVN5</accession>
<dbReference type="RefSeq" id="WP_121940370.1">
    <property type="nucleotide sequence ID" value="NZ_REFR01000016.1"/>
</dbReference>
<dbReference type="PANTHER" id="PTHR11757:SF19">
    <property type="entry name" value="PROLYL ENDOPEPTIDASE-LIKE"/>
    <property type="match status" value="1"/>
</dbReference>
<dbReference type="OrthoDB" id="9801421at2"/>
<evidence type="ECO:0000256" key="1">
    <source>
        <dbReference type="ARBA" id="ARBA00005228"/>
    </source>
</evidence>
<dbReference type="InterPro" id="IPR001375">
    <property type="entry name" value="Peptidase_S9_cat"/>
</dbReference>
<sequence length="711" mass="79637">MTKLLPRLAAPAAPTPPAADRRARRVRVHDRDIEDPYFWLKDAGYPKVEDPDILDYLSRENAYYESVMGPERALTDRLFSEIKGRIKSDDESVPWREGPFEYRWAFTAGAQYRSWYRRPVVTGGSWTLILDEPALAAGHDFFRVGGVWPSPCGRFLAYTVDTSGGERFTVHIMDLESGEVTDSSVGNVSSEIVWSLDGTSFITVALTEEWRPYRVEAHALDTSGRAMPALLLYREEDESFFVHIDASSSRDWLMVRAADHETSEVHLIPLDRLDVNPVCVAARQTGHDYTLDHGLPAEDGAGIDFVVRSNRICENFALYRLPSPALGKGVEHWRCLRTGDNRRYIRGHQLFKSWLVVEERVDGLDQLIVWPHAGTPEPIPFDEAAYEVSLDNNPEYDQPFVRIAYSSLITPPSVYDFSPLDGRLALRKEQEIPSGYDKTRYRSERLMVTARDGTPVPVSLVYRDDWRKGAAAPLHLYGYGAYGMGMSPAFSASRLSLLDRGFAYAIAHVRGGDELGYGWYKAGKRDRRQNTFNDFVDVARYLEGNGYAAPGGISISGGSAGGELMGAAVNQAPDLFRAAVLHVPFVDVLNTMLDADLPLTPIEWPEWGNPAASVGEYETIRAYCPYTNITAQDYPPMMVTGGLNDPRVTYWEPAKWTARLRHVKTDNHLLIMKINMGAGHAGKSGRYERLFETAEEYTFLLMAFGAAGETV</sequence>
<dbReference type="PANTHER" id="PTHR11757">
    <property type="entry name" value="PROTEASE FAMILY S9A OLIGOPEPTIDASE"/>
    <property type="match status" value="1"/>
</dbReference>
<evidence type="ECO:0000259" key="7">
    <source>
        <dbReference type="Pfam" id="PF02897"/>
    </source>
</evidence>
<feature type="compositionally biased region" description="Low complexity" evidence="5">
    <location>
        <begin position="1"/>
        <end position="12"/>
    </location>
</feature>
<dbReference type="FunCoup" id="A0A3M0BVN5">
    <property type="interactions" value="434"/>
</dbReference>
<feature type="region of interest" description="Disordered" evidence="5">
    <location>
        <begin position="1"/>
        <end position="26"/>
    </location>
</feature>
<evidence type="ECO:0000259" key="6">
    <source>
        <dbReference type="Pfam" id="PF00326"/>
    </source>
</evidence>
<reference evidence="8 9" key="1">
    <citation type="submission" date="2018-10" db="EMBL/GenBank/DDBJ databases">
        <title>Genomic Encyclopedia of Archaeal and Bacterial Type Strains, Phase II (KMG-II): from individual species to whole genera.</title>
        <authorList>
            <person name="Goeker M."/>
        </authorList>
    </citation>
    <scope>NUCLEOTIDE SEQUENCE [LARGE SCALE GENOMIC DNA]</scope>
    <source>
        <strain evidence="8 9">DSM 25217</strain>
    </source>
</reference>
<dbReference type="Pfam" id="PF00326">
    <property type="entry name" value="Peptidase_S9"/>
    <property type="match status" value="1"/>
</dbReference>
<keyword evidence="9" id="KW-1185">Reference proteome</keyword>
<feature type="domain" description="Peptidase S9A N-terminal" evidence="7">
    <location>
        <begin position="18"/>
        <end position="429"/>
    </location>
</feature>
<dbReference type="Gene3D" id="3.40.50.1820">
    <property type="entry name" value="alpha/beta hydrolase"/>
    <property type="match status" value="1"/>
</dbReference>
<evidence type="ECO:0000313" key="8">
    <source>
        <dbReference type="EMBL" id="RMB01448.1"/>
    </source>
</evidence>
<dbReference type="SUPFAM" id="SSF50993">
    <property type="entry name" value="Peptidase/esterase 'gauge' domain"/>
    <property type="match status" value="1"/>
</dbReference>
<dbReference type="InParanoid" id="A0A3M0BVN5"/>
<evidence type="ECO:0000313" key="9">
    <source>
        <dbReference type="Proteomes" id="UP000271227"/>
    </source>
</evidence>
<organism evidence="8 9">
    <name type="scientific">Eilatimonas milleporae</name>
    <dbReference type="NCBI Taxonomy" id="911205"/>
    <lineage>
        <taxon>Bacteria</taxon>
        <taxon>Pseudomonadati</taxon>
        <taxon>Pseudomonadota</taxon>
        <taxon>Alphaproteobacteria</taxon>
        <taxon>Kordiimonadales</taxon>
        <taxon>Kordiimonadaceae</taxon>
        <taxon>Eilatimonas</taxon>
    </lineage>
</organism>
<evidence type="ECO:0000256" key="2">
    <source>
        <dbReference type="ARBA" id="ARBA00022670"/>
    </source>
</evidence>
<name>A0A3M0BVN5_9PROT</name>
<protein>
    <submittedName>
        <fullName evidence="8">Oligopeptidase B</fullName>
    </submittedName>
</protein>
<gene>
    <name evidence="8" type="ORF">BXY39_3632</name>
</gene>
<keyword evidence="4" id="KW-0720">Serine protease</keyword>
<evidence type="ECO:0000256" key="5">
    <source>
        <dbReference type="SAM" id="MobiDB-lite"/>
    </source>
</evidence>
<dbReference type="GO" id="GO:0004252">
    <property type="term" value="F:serine-type endopeptidase activity"/>
    <property type="evidence" value="ECO:0007669"/>
    <property type="project" value="InterPro"/>
</dbReference>
<dbReference type="SUPFAM" id="SSF53474">
    <property type="entry name" value="alpha/beta-Hydrolases"/>
    <property type="match status" value="1"/>
</dbReference>
<dbReference type="EMBL" id="REFR01000016">
    <property type="protein sequence ID" value="RMB01448.1"/>
    <property type="molecule type" value="Genomic_DNA"/>
</dbReference>
<comment type="caution">
    <text evidence="8">The sequence shown here is derived from an EMBL/GenBank/DDBJ whole genome shotgun (WGS) entry which is preliminary data.</text>
</comment>
<dbReference type="InterPro" id="IPR051543">
    <property type="entry name" value="Serine_Peptidase_S9A"/>
</dbReference>
<evidence type="ECO:0000256" key="4">
    <source>
        <dbReference type="ARBA" id="ARBA00022825"/>
    </source>
</evidence>
<evidence type="ECO:0000256" key="3">
    <source>
        <dbReference type="ARBA" id="ARBA00022801"/>
    </source>
</evidence>
<dbReference type="InterPro" id="IPR002470">
    <property type="entry name" value="Peptidase_S9A"/>
</dbReference>
<dbReference type="PRINTS" id="PR00862">
    <property type="entry name" value="PROLIGOPTASE"/>
</dbReference>
<keyword evidence="2" id="KW-0645">Protease</keyword>